<feature type="transmembrane region" description="Helical" evidence="1">
    <location>
        <begin position="47"/>
        <end position="64"/>
    </location>
</feature>
<keyword evidence="1" id="KW-0812">Transmembrane</keyword>
<dbReference type="Proteomes" id="UP000178908">
    <property type="component" value="Unassembled WGS sequence"/>
</dbReference>
<feature type="transmembrane region" description="Helical" evidence="1">
    <location>
        <begin position="76"/>
        <end position="95"/>
    </location>
</feature>
<dbReference type="AlphaFoldDB" id="A0A1F8F8P1"/>
<keyword evidence="1" id="KW-1133">Transmembrane helix</keyword>
<sequence length="96" mass="11105">MWYNRNKLRFLKEEAVMTEAGKQKLRLLSIFLLVVSVLFALEGKGELGWRTGVALLLVSILSAIDFYMDRDNLHRFIYATFSLFFLSCAVINFLAH</sequence>
<accession>A0A1F8F8P1</accession>
<feature type="transmembrane region" description="Helical" evidence="1">
    <location>
        <begin position="25"/>
        <end position="41"/>
    </location>
</feature>
<keyword evidence="1" id="KW-0472">Membrane</keyword>
<evidence type="ECO:0000313" key="2">
    <source>
        <dbReference type="EMBL" id="OGN08978.1"/>
    </source>
</evidence>
<evidence type="ECO:0000256" key="1">
    <source>
        <dbReference type="SAM" id="Phobius"/>
    </source>
</evidence>
<protein>
    <submittedName>
        <fullName evidence="2">Uncharacterized protein</fullName>
    </submittedName>
</protein>
<proteinExistence type="predicted"/>
<comment type="caution">
    <text evidence="2">The sequence shown here is derived from an EMBL/GenBank/DDBJ whole genome shotgun (WGS) entry which is preliminary data.</text>
</comment>
<gene>
    <name evidence="2" type="ORF">A3C61_02495</name>
</gene>
<organism evidence="2 3">
    <name type="scientific">Candidatus Yanofskybacteria bacterium RIFCSPHIGHO2_02_FULL_39_10</name>
    <dbReference type="NCBI Taxonomy" id="1802674"/>
    <lineage>
        <taxon>Bacteria</taxon>
        <taxon>Candidatus Yanofskyibacteriota</taxon>
    </lineage>
</organism>
<dbReference type="EMBL" id="MGJO01000035">
    <property type="protein sequence ID" value="OGN08978.1"/>
    <property type="molecule type" value="Genomic_DNA"/>
</dbReference>
<reference evidence="2 3" key="1">
    <citation type="journal article" date="2016" name="Nat. Commun.">
        <title>Thousands of microbial genomes shed light on interconnected biogeochemical processes in an aquifer system.</title>
        <authorList>
            <person name="Anantharaman K."/>
            <person name="Brown C.T."/>
            <person name="Hug L.A."/>
            <person name="Sharon I."/>
            <person name="Castelle C.J."/>
            <person name="Probst A.J."/>
            <person name="Thomas B.C."/>
            <person name="Singh A."/>
            <person name="Wilkins M.J."/>
            <person name="Karaoz U."/>
            <person name="Brodie E.L."/>
            <person name="Williams K.H."/>
            <person name="Hubbard S.S."/>
            <person name="Banfield J.F."/>
        </authorList>
    </citation>
    <scope>NUCLEOTIDE SEQUENCE [LARGE SCALE GENOMIC DNA]</scope>
</reference>
<name>A0A1F8F8P1_9BACT</name>
<evidence type="ECO:0000313" key="3">
    <source>
        <dbReference type="Proteomes" id="UP000178908"/>
    </source>
</evidence>